<keyword evidence="1 2" id="KW-0808">Transferase</keyword>
<dbReference type="GO" id="GO:0000030">
    <property type="term" value="F:mannosyltransferase activity"/>
    <property type="evidence" value="ECO:0007669"/>
    <property type="project" value="TreeGrafter"/>
</dbReference>
<gene>
    <name evidence="2" type="ORF">M5J11_04580</name>
    <name evidence="3" type="ORF">PG365_18935</name>
</gene>
<protein>
    <submittedName>
        <fullName evidence="2">Glycosyl transferase</fullName>
    </submittedName>
    <submittedName>
        <fullName evidence="3">Glycosyltransferase</fullName>
    </submittedName>
</protein>
<dbReference type="Proteomes" id="UP001222403">
    <property type="component" value="Chromosome"/>
</dbReference>
<reference evidence="3" key="2">
    <citation type="submission" date="2023-01" db="EMBL/GenBank/DDBJ databases">
        <title>The prevalence of carbapenem-resistant bacteria in aquaculture in China and the genetic diversity of carbapenem-resistant genes.</title>
        <authorList>
            <person name="Wen R."/>
        </authorList>
    </citation>
    <scope>NUCLEOTIDE SEQUENCE</scope>
    <source>
        <strain evidence="3">PVA41-chromosome</strain>
    </source>
</reference>
<dbReference type="PANTHER" id="PTHR32385">
    <property type="entry name" value="MANNOSYL PHOSPHORYLINOSITOL CERAMIDE SYNTHASE"/>
    <property type="match status" value="1"/>
</dbReference>
<dbReference type="EMBL" id="CP116222">
    <property type="protein sequence ID" value="WFC06708.1"/>
    <property type="molecule type" value="Genomic_DNA"/>
</dbReference>
<dbReference type="InterPro" id="IPR051706">
    <property type="entry name" value="Glycosyltransferase_domain"/>
</dbReference>
<evidence type="ECO:0000256" key="1">
    <source>
        <dbReference type="ARBA" id="ARBA00022679"/>
    </source>
</evidence>
<dbReference type="AlphaFoldDB" id="A0AAX3RZP4"/>
<dbReference type="PANTHER" id="PTHR32385:SF15">
    <property type="entry name" value="INOSITOL PHOSPHOCERAMIDE MANNOSYLTRANSFERASE 1"/>
    <property type="match status" value="1"/>
</dbReference>
<accession>A0AAX3RZP4</accession>
<evidence type="ECO:0000313" key="3">
    <source>
        <dbReference type="EMBL" id="WFC06708.1"/>
    </source>
</evidence>
<dbReference type="GO" id="GO:0016020">
    <property type="term" value="C:membrane"/>
    <property type="evidence" value="ECO:0007669"/>
    <property type="project" value="GOC"/>
</dbReference>
<dbReference type="EMBL" id="CP097327">
    <property type="protein sequence ID" value="USB37775.1"/>
    <property type="molecule type" value="Genomic_DNA"/>
</dbReference>
<evidence type="ECO:0000313" key="4">
    <source>
        <dbReference type="Proteomes" id="UP001057142"/>
    </source>
</evidence>
<keyword evidence="4" id="KW-1185">Reference proteome</keyword>
<reference evidence="2" key="1">
    <citation type="journal article" date="2022" name="Front. Microbiol.">
        <title>Identification of a novel aminoglycoside O-nucleotidyltransferase AadA33 in Providencia vermicola.</title>
        <authorList>
            <person name="Feng C."/>
            <person name="Gao M."/>
            <person name="Jiang W."/>
            <person name="Shi W."/>
            <person name="Li A."/>
            <person name="Liu S."/>
            <person name="Zhang L."/>
            <person name="Zhang X."/>
            <person name="Li Q."/>
            <person name="Lin H."/>
            <person name="Lu J."/>
            <person name="Li K."/>
            <person name="Zhang H."/>
            <person name="Hu Y."/>
            <person name="Bao Q."/>
            <person name="Lin X."/>
        </authorList>
    </citation>
    <scope>NUCLEOTIDE SEQUENCE</scope>
    <source>
        <strain evidence="2">P13</strain>
    </source>
</reference>
<dbReference type="InterPro" id="IPR007577">
    <property type="entry name" value="GlycoTrfase_DXD_sugar-bd_CS"/>
</dbReference>
<dbReference type="GO" id="GO:0051999">
    <property type="term" value="P:mannosyl-inositol phosphorylceramide biosynthetic process"/>
    <property type="evidence" value="ECO:0007669"/>
    <property type="project" value="TreeGrafter"/>
</dbReference>
<proteinExistence type="predicted"/>
<evidence type="ECO:0000313" key="2">
    <source>
        <dbReference type="EMBL" id="USB37775.1"/>
    </source>
</evidence>
<dbReference type="SUPFAM" id="SSF53448">
    <property type="entry name" value="Nucleotide-diphospho-sugar transferases"/>
    <property type="match status" value="1"/>
</dbReference>
<name>A0AAX3RZP4_9GAMM</name>
<sequence length="263" mass="30552">MIPKIIHYVWVGNNPKPQFVLDCIDTWKKHLPDYEIMEWGNDCLDEINNTYVTEAIKNKKWAFASDYIRLYALYNYGGIYLDSDVEVTQSFDRFLNLSFFSGYEQYDGKYLPITAAMGSIKGSSVIKGLLSDYDNLNFEVNGELVLEPNTFKISRYFSSEFGLNPPYDGSQESHLAEGVVIYPSYYFCSPEYNKINYSIHHFSGSWLPSHKRKDKLKILNKFIISRFKKSRDQGDYPLSDSEKILLKINFSKIVSYVLISKNK</sequence>
<dbReference type="Pfam" id="PF04488">
    <property type="entry name" value="Gly_transf_sug"/>
    <property type="match status" value="1"/>
</dbReference>
<evidence type="ECO:0000313" key="5">
    <source>
        <dbReference type="Proteomes" id="UP001222403"/>
    </source>
</evidence>
<dbReference type="RefSeq" id="WP_251464811.1">
    <property type="nucleotide sequence ID" value="NZ_CP097327.1"/>
</dbReference>
<organism evidence="3 5">
    <name type="scientific">Providencia vermicola</name>
    <dbReference type="NCBI Taxonomy" id="333965"/>
    <lineage>
        <taxon>Bacteria</taxon>
        <taxon>Pseudomonadati</taxon>
        <taxon>Pseudomonadota</taxon>
        <taxon>Gammaproteobacteria</taxon>
        <taxon>Enterobacterales</taxon>
        <taxon>Morganellaceae</taxon>
        <taxon>Providencia</taxon>
    </lineage>
</organism>
<dbReference type="Gene3D" id="3.90.550.20">
    <property type="match status" value="1"/>
</dbReference>
<dbReference type="Proteomes" id="UP001057142">
    <property type="component" value="Chromosome"/>
</dbReference>
<dbReference type="InterPro" id="IPR029044">
    <property type="entry name" value="Nucleotide-diphossugar_trans"/>
</dbReference>